<dbReference type="AlphaFoldDB" id="A0A4S2F4R4"/>
<evidence type="ECO:0000259" key="1">
    <source>
        <dbReference type="Pfam" id="PF02541"/>
    </source>
</evidence>
<dbReference type="GO" id="GO:0016462">
    <property type="term" value="F:pyrophosphatase activity"/>
    <property type="evidence" value="ECO:0007669"/>
    <property type="project" value="TreeGrafter"/>
</dbReference>
<dbReference type="RefSeq" id="WP_136012333.1">
    <property type="nucleotide sequence ID" value="NZ_SRYE01000002.1"/>
</dbReference>
<dbReference type="Gene3D" id="3.30.420.40">
    <property type="match status" value="1"/>
</dbReference>
<protein>
    <submittedName>
        <fullName evidence="2">Phosphatase</fullName>
    </submittedName>
</protein>
<keyword evidence="3" id="KW-1185">Reference proteome</keyword>
<sequence length="332" mass="35243">MEDLIRVAAIDLGTVTARVGIADLRDGELEAIERKSTICNLGEGVDATGQLSQAAIDRVLAAVDDFLQQIKEARCHYVGCFLTSAARDAENSETLLEALRSRGLDPEVLSGEAEGPLTFLGVTQAIDLPSMAVADLGGGSTELTLGGVTEEGVVVDWTHSFDVGARRVTERYLERTDPPARDAIVQCCCEVRMAFEAQMPWMDGILPRPDALVVTGGTATTVVAAKLGLDPYDSAQVQGATLTIGDVDEFAQLLSAMTQEQRAKIVGVQPQRAPVILGGVLLLGELMRAAGFLELTVSESDGLAGECVAIAQELAHKKTDLPLQVRVTDLWA</sequence>
<comment type="caution">
    <text evidence="2">The sequence shown here is derived from an EMBL/GenBank/DDBJ whole genome shotgun (WGS) entry which is preliminary data.</text>
</comment>
<dbReference type="SUPFAM" id="SSF53067">
    <property type="entry name" value="Actin-like ATPase domain"/>
    <property type="match status" value="2"/>
</dbReference>
<evidence type="ECO:0000313" key="2">
    <source>
        <dbReference type="EMBL" id="TGY62603.1"/>
    </source>
</evidence>
<reference evidence="2 3" key="1">
    <citation type="submission" date="2019-04" db="EMBL/GenBank/DDBJ databases">
        <title>Microbes associate with the intestines of laboratory mice.</title>
        <authorList>
            <person name="Navarre W."/>
            <person name="Wong E."/>
            <person name="Huang K."/>
            <person name="Tropini C."/>
            <person name="Ng K."/>
            <person name="Yu B."/>
        </authorList>
    </citation>
    <scope>NUCLEOTIDE SEQUENCE [LARGE SCALE GENOMIC DNA]</scope>
    <source>
        <strain evidence="2 3">NM07_P-09</strain>
    </source>
</reference>
<feature type="domain" description="Ppx/GppA phosphatase N-terminal" evidence="1">
    <location>
        <begin position="21"/>
        <end position="290"/>
    </location>
</feature>
<dbReference type="OrthoDB" id="9793035at2"/>
<organism evidence="2 3">
    <name type="scientific">Muricaecibacterium torontonense</name>
    <dbReference type="NCBI Taxonomy" id="3032871"/>
    <lineage>
        <taxon>Bacteria</taxon>
        <taxon>Bacillati</taxon>
        <taxon>Actinomycetota</taxon>
        <taxon>Coriobacteriia</taxon>
        <taxon>Coriobacteriales</taxon>
        <taxon>Atopobiaceae</taxon>
        <taxon>Muricaecibacterium</taxon>
    </lineage>
</organism>
<dbReference type="PANTHER" id="PTHR30005">
    <property type="entry name" value="EXOPOLYPHOSPHATASE"/>
    <property type="match status" value="1"/>
</dbReference>
<dbReference type="Pfam" id="PF02541">
    <property type="entry name" value="Ppx-GppA"/>
    <property type="match status" value="1"/>
</dbReference>
<gene>
    <name evidence="2" type="ORF">E5334_04110</name>
</gene>
<name>A0A4S2F4R4_9ACTN</name>
<dbReference type="CDD" id="cd24054">
    <property type="entry name" value="ASKHA_NBD_AaPPX-GppA_MtPPX2-like"/>
    <property type="match status" value="1"/>
</dbReference>
<dbReference type="Proteomes" id="UP000310263">
    <property type="component" value="Unassembled WGS sequence"/>
</dbReference>
<evidence type="ECO:0000313" key="3">
    <source>
        <dbReference type="Proteomes" id="UP000310263"/>
    </source>
</evidence>
<dbReference type="PANTHER" id="PTHR30005:SF13">
    <property type="entry name" value="EXOPOLYPHOSPHATASE 2"/>
    <property type="match status" value="1"/>
</dbReference>
<dbReference type="EMBL" id="SRYE01000002">
    <property type="protein sequence ID" value="TGY62603.1"/>
    <property type="molecule type" value="Genomic_DNA"/>
</dbReference>
<dbReference type="Gene3D" id="3.30.420.150">
    <property type="entry name" value="Exopolyphosphatase. Domain 2"/>
    <property type="match status" value="1"/>
</dbReference>
<dbReference type="InterPro" id="IPR050273">
    <property type="entry name" value="GppA/Ppx_hydrolase"/>
</dbReference>
<dbReference type="InterPro" id="IPR043129">
    <property type="entry name" value="ATPase_NBD"/>
</dbReference>
<dbReference type="InterPro" id="IPR003695">
    <property type="entry name" value="Ppx_GppA_N"/>
</dbReference>
<accession>A0A4S2F4R4</accession>
<proteinExistence type="predicted"/>